<dbReference type="EC" id="2.7.13.3" evidence="2"/>
<keyword evidence="7" id="KW-0067">ATP-binding</keyword>
<dbReference type="Pfam" id="PF02518">
    <property type="entry name" value="HATPase_c"/>
    <property type="match status" value="1"/>
</dbReference>
<dbReference type="Gene3D" id="1.10.287.130">
    <property type="match status" value="1"/>
</dbReference>
<keyword evidence="9" id="KW-0472">Membrane</keyword>
<dbReference type="PROSITE" id="PS50109">
    <property type="entry name" value="HIS_KIN"/>
    <property type="match status" value="1"/>
</dbReference>
<organism evidence="11 12">
    <name type="scientific">Paenibacillus borealis</name>
    <dbReference type="NCBI Taxonomy" id="160799"/>
    <lineage>
        <taxon>Bacteria</taxon>
        <taxon>Bacillati</taxon>
        <taxon>Bacillota</taxon>
        <taxon>Bacilli</taxon>
        <taxon>Bacillales</taxon>
        <taxon>Paenibacillaceae</taxon>
        <taxon>Paenibacillus</taxon>
    </lineage>
</organism>
<dbReference type="InterPro" id="IPR050736">
    <property type="entry name" value="Sensor_HK_Regulatory"/>
</dbReference>
<dbReference type="InterPro" id="IPR004358">
    <property type="entry name" value="Sig_transdc_His_kin-like_C"/>
</dbReference>
<dbReference type="Proteomes" id="UP000187412">
    <property type="component" value="Unassembled WGS sequence"/>
</dbReference>
<evidence type="ECO:0000256" key="6">
    <source>
        <dbReference type="ARBA" id="ARBA00022777"/>
    </source>
</evidence>
<dbReference type="SUPFAM" id="SSF55874">
    <property type="entry name" value="ATPase domain of HSP90 chaperone/DNA topoisomerase II/histidine kinase"/>
    <property type="match status" value="1"/>
</dbReference>
<dbReference type="Pfam" id="PF00512">
    <property type="entry name" value="HisKA"/>
    <property type="match status" value="1"/>
</dbReference>
<dbReference type="InterPro" id="IPR036890">
    <property type="entry name" value="HATPase_C_sf"/>
</dbReference>
<dbReference type="PRINTS" id="PR00344">
    <property type="entry name" value="BCTRLSENSOR"/>
</dbReference>
<keyword evidence="6 11" id="KW-0418">Kinase</keyword>
<dbReference type="InterPro" id="IPR003594">
    <property type="entry name" value="HATPase_dom"/>
</dbReference>
<accession>A0ABX3H7I6</accession>
<feature type="transmembrane region" description="Helical" evidence="9">
    <location>
        <begin position="20"/>
        <end position="42"/>
    </location>
</feature>
<evidence type="ECO:0000256" key="9">
    <source>
        <dbReference type="SAM" id="Phobius"/>
    </source>
</evidence>
<sequence>MGGKAKPVSSSRQIHYSKRISLLFSAIFILLVFGYAGVVLFLQGDHPALPELTALFVSLMLVMGAAWNWSLRRQVTSFVDTLDEMVDRAIYGREKMTDFEETLLSSMEHKLLRYIEISKANEQNLETEKNRIKELISDISHQTKTPLSNIMIYSQLLAEVPELDGESRQLVSHIQSQSEKLEWLITSLVKMSRLETGMITLHSTVNPVIQTITRAVSHIYTRAESKQIDIHIECNHLTKARHDPQWTSEALFNLLENSVKYTEAGGKISIVTESNEMFTRVDVSDTGMGIPQDELKHIFKRFYRGHSAREYEGIGIGLYLTRKIISMQGGFITAVSEPGRGTKISMFLPQI</sequence>
<dbReference type="SUPFAM" id="SSF47384">
    <property type="entry name" value="Homodimeric domain of signal transducing histidine kinase"/>
    <property type="match status" value="1"/>
</dbReference>
<evidence type="ECO:0000313" key="12">
    <source>
        <dbReference type="Proteomes" id="UP000187412"/>
    </source>
</evidence>
<keyword evidence="4" id="KW-0808">Transferase</keyword>
<reference evidence="11 12" key="1">
    <citation type="submission" date="2016-10" db="EMBL/GenBank/DDBJ databases">
        <title>Paenibacillus species isolates.</title>
        <authorList>
            <person name="Beno S.M."/>
        </authorList>
    </citation>
    <scope>NUCLEOTIDE SEQUENCE [LARGE SCALE GENOMIC DNA]</scope>
    <source>
        <strain evidence="11 12">FSL H7-0744</strain>
    </source>
</reference>
<keyword evidence="9" id="KW-1133">Transmembrane helix</keyword>
<comment type="catalytic activity">
    <reaction evidence="1">
        <text>ATP + protein L-histidine = ADP + protein N-phospho-L-histidine.</text>
        <dbReference type="EC" id="2.7.13.3"/>
    </reaction>
</comment>
<dbReference type="InterPro" id="IPR003661">
    <property type="entry name" value="HisK_dim/P_dom"/>
</dbReference>
<dbReference type="CDD" id="cd00082">
    <property type="entry name" value="HisKA"/>
    <property type="match status" value="1"/>
</dbReference>
<keyword evidence="5" id="KW-0547">Nucleotide-binding</keyword>
<dbReference type="InterPro" id="IPR036097">
    <property type="entry name" value="HisK_dim/P_sf"/>
</dbReference>
<protein>
    <recommendedName>
        <fullName evidence="2">histidine kinase</fullName>
        <ecNumber evidence="2">2.7.13.3</ecNumber>
    </recommendedName>
</protein>
<evidence type="ECO:0000256" key="3">
    <source>
        <dbReference type="ARBA" id="ARBA00022553"/>
    </source>
</evidence>
<evidence type="ECO:0000256" key="4">
    <source>
        <dbReference type="ARBA" id="ARBA00022679"/>
    </source>
</evidence>
<evidence type="ECO:0000313" key="11">
    <source>
        <dbReference type="EMBL" id="OMD45050.1"/>
    </source>
</evidence>
<evidence type="ECO:0000256" key="1">
    <source>
        <dbReference type="ARBA" id="ARBA00000085"/>
    </source>
</evidence>
<dbReference type="SMART" id="SM00387">
    <property type="entry name" value="HATPase_c"/>
    <property type="match status" value="1"/>
</dbReference>
<evidence type="ECO:0000256" key="7">
    <source>
        <dbReference type="ARBA" id="ARBA00022840"/>
    </source>
</evidence>
<keyword evidence="3" id="KW-0597">Phosphoprotein</keyword>
<dbReference type="CDD" id="cd00075">
    <property type="entry name" value="HATPase"/>
    <property type="match status" value="1"/>
</dbReference>
<evidence type="ECO:0000259" key="10">
    <source>
        <dbReference type="PROSITE" id="PS50109"/>
    </source>
</evidence>
<dbReference type="PANTHER" id="PTHR43711">
    <property type="entry name" value="TWO-COMPONENT HISTIDINE KINASE"/>
    <property type="match status" value="1"/>
</dbReference>
<comment type="caution">
    <text evidence="11">The sequence shown here is derived from an EMBL/GenBank/DDBJ whole genome shotgun (WGS) entry which is preliminary data.</text>
</comment>
<dbReference type="GO" id="GO:0016301">
    <property type="term" value="F:kinase activity"/>
    <property type="evidence" value="ECO:0007669"/>
    <property type="project" value="UniProtKB-KW"/>
</dbReference>
<feature type="transmembrane region" description="Helical" evidence="9">
    <location>
        <begin position="48"/>
        <end position="69"/>
    </location>
</feature>
<evidence type="ECO:0000256" key="8">
    <source>
        <dbReference type="ARBA" id="ARBA00023012"/>
    </source>
</evidence>
<keyword evidence="9" id="KW-0812">Transmembrane</keyword>
<feature type="domain" description="Histidine kinase" evidence="10">
    <location>
        <begin position="138"/>
        <end position="351"/>
    </location>
</feature>
<dbReference type="PANTHER" id="PTHR43711:SF26">
    <property type="entry name" value="SENSOR HISTIDINE KINASE RCSC"/>
    <property type="match status" value="1"/>
</dbReference>
<gene>
    <name evidence="11" type="ORF">BSK56_20875</name>
</gene>
<keyword evidence="12" id="KW-1185">Reference proteome</keyword>
<name>A0ABX3H7I6_PAEBO</name>
<dbReference type="Gene3D" id="3.30.565.10">
    <property type="entry name" value="Histidine kinase-like ATPase, C-terminal domain"/>
    <property type="match status" value="1"/>
</dbReference>
<dbReference type="EMBL" id="MPTB01000028">
    <property type="protein sequence ID" value="OMD45050.1"/>
    <property type="molecule type" value="Genomic_DNA"/>
</dbReference>
<evidence type="ECO:0000256" key="5">
    <source>
        <dbReference type="ARBA" id="ARBA00022741"/>
    </source>
</evidence>
<keyword evidence="8" id="KW-0902">Two-component regulatory system</keyword>
<evidence type="ECO:0000256" key="2">
    <source>
        <dbReference type="ARBA" id="ARBA00012438"/>
    </source>
</evidence>
<dbReference type="InterPro" id="IPR005467">
    <property type="entry name" value="His_kinase_dom"/>
</dbReference>
<proteinExistence type="predicted"/>
<dbReference type="SMART" id="SM00388">
    <property type="entry name" value="HisKA"/>
    <property type="match status" value="1"/>
</dbReference>